<proteinExistence type="predicted"/>
<name>A0A518BGA2_9BACT</name>
<dbReference type="EMBL" id="CP036287">
    <property type="protein sequence ID" value="QDU66018.1"/>
    <property type="molecule type" value="Genomic_DNA"/>
</dbReference>
<evidence type="ECO:0008006" key="4">
    <source>
        <dbReference type="Google" id="ProtNLM"/>
    </source>
</evidence>
<accession>A0A518BGA2</accession>
<protein>
    <recommendedName>
        <fullName evidence="4">Sigma-70, region 4</fullName>
    </recommendedName>
</protein>
<gene>
    <name evidence="2" type="ORF">Pla133_10840</name>
</gene>
<keyword evidence="3" id="KW-1185">Reference proteome</keyword>
<sequence>MNALGSDTHKNGRRELRRGRWTDDEVERLRLIYGLRSDETIARDLGRTVDGVRRMAARIFQPAVDRGPWDEDEVEKLKRYIGGASTEVIARVLGRSEDDVQGQIDLLARVRRTGRWSRDELLLLRQIYGTRTDDDLATVFGRSVESVRRAASKLALSKDKAFVRRLEGESATRMPRWASEELDLLRELYPTCPNLDIAHRVGRSVKSVVSKAHHLGLRKDPSRLREMGRENVAQRYRGARRQV</sequence>
<dbReference type="InterPro" id="IPR051651">
    <property type="entry name" value="DMTF1_DNA-bind_reg"/>
</dbReference>
<reference evidence="2 3" key="1">
    <citation type="submission" date="2019-02" db="EMBL/GenBank/DDBJ databases">
        <title>Deep-cultivation of Planctomycetes and their phenomic and genomic characterization uncovers novel biology.</title>
        <authorList>
            <person name="Wiegand S."/>
            <person name="Jogler M."/>
            <person name="Boedeker C."/>
            <person name="Pinto D."/>
            <person name="Vollmers J."/>
            <person name="Rivas-Marin E."/>
            <person name="Kohn T."/>
            <person name="Peeters S.H."/>
            <person name="Heuer A."/>
            <person name="Rast P."/>
            <person name="Oberbeckmann S."/>
            <person name="Bunk B."/>
            <person name="Jeske O."/>
            <person name="Meyerdierks A."/>
            <person name="Storesund J.E."/>
            <person name="Kallscheuer N."/>
            <person name="Luecker S."/>
            <person name="Lage O.M."/>
            <person name="Pohl T."/>
            <person name="Merkel B.J."/>
            <person name="Hornburger P."/>
            <person name="Mueller R.-W."/>
            <person name="Bruemmer F."/>
            <person name="Labrenz M."/>
            <person name="Spormann A.M."/>
            <person name="Op den Camp H."/>
            <person name="Overmann J."/>
            <person name="Amann R."/>
            <person name="Jetten M.S.M."/>
            <person name="Mascher T."/>
            <person name="Medema M.H."/>
            <person name="Devos D.P."/>
            <person name="Kaster A.-K."/>
            <person name="Ovreas L."/>
            <person name="Rohde M."/>
            <person name="Galperin M.Y."/>
            <person name="Jogler C."/>
        </authorList>
    </citation>
    <scope>NUCLEOTIDE SEQUENCE [LARGE SCALE GENOMIC DNA]</scope>
    <source>
        <strain evidence="2 3">Pla133</strain>
    </source>
</reference>
<dbReference type="PANTHER" id="PTHR46380">
    <property type="entry name" value="CYCLIN-D-BINDING MYB-LIKE TRANSCRIPTION FACTOR 1"/>
    <property type="match status" value="1"/>
</dbReference>
<dbReference type="PANTHER" id="PTHR46380:SF2">
    <property type="entry name" value="CYCLIN-D-BINDING MYB-LIKE TRANSCRIPTION FACTOR 1"/>
    <property type="match status" value="1"/>
</dbReference>
<dbReference type="GO" id="GO:0000976">
    <property type="term" value="F:transcription cis-regulatory region binding"/>
    <property type="evidence" value="ECO:0007669"/>
    <property type="project" value="TreeGrafter"/>
</dbReference>
<dbReference type="GO" id="GO:0003700">
    <property type="term" value="F:DNA-binding transcription factor activity"/>
    <property type="evidence" value="ECO:0007669"/>
    <property type="project" value="TreeGrafter"/>
</dbReference>
<dbReference type="KEGG" id="pbap:Pla133_10840"/>
<dbReference type="AlphaFoldDB" id="A0A518BGA2"/>
<evidence type="ECO:0000313" key="3">
    <source>
        <dbReference type="Proteomes" id="UP000316921"/>
    </source>
</evidence>
<dbReference type="Proteomes" id="UP000316921">
    <property type="component" value="Chromosome"/>
</dbReference>
<keyword evidence="1" id="KW-0238">DNA-binding</keyword>
<evidence type="ECO:0000256" key="1">
    <source>
        <dbReference type="ARBA" id="ARBA00023125"/>
    </source>
</evidence>
<organism evidence="2 3">
    <name type="scientific">Engelhardtia mirabilis</name>
    <dbReference type="NCBI Taxonomy" id="2528011"/>
    <lineage>
        <taxon>Bacteria</taxon>
        <taxon>Pseudomonadati</taxon>
        <taxon>Planctomycetota</taxon>
        <taxon>Planctomycetia</taxon>
        <taxon>Planctomycetia incertae sedis</taxon>
        <taxon>Engelhardtia</taxon>
    </lineage>
</organism>
<evidence type="ECO:0000313" key="2">
    <source>
        <dbReference type="EMBL" id="QDU66018.1"/>
    </source>
</evidence>